<dbReference type="PATRIC" id="fig|1121448.10.peg.2343"/>
<dbReference type="EMBL" id="CP006585">
    <property type="protein sequence ID" value="AGW14140.1"/>
    <property type="molecule type" value="Genomic_DNA"/>
</dbReference>
<organism evidence="2 3">
    <name type="scientific">Megalodesulfovibrio gigas (strain ATCC 19364 / DSM 1382 / NCIMB 9332 / VKM B-1759)</name>
    <name type="common">Desulfovibrio gigas</name>
    <dbReference type="NCBI Taxonomy" id="1121448"/>
    <lineage>
        <taxon>Bacteria</taxon>
        <taxon>Pseudomonadati</taxon>
        <taxon>Thermodesulfobacteriota</taxon>
        <taxon>Desulfovibrionia</taxon>
        <taxon>Desulfovibrionales</taxon>
        <taxon>Desulfovibrionaceae</taxon>
        <taxon>Megalodesulfovibrio</taxon>
    </lineage>
</organism>
<evidence type="ECO:0000256" key="1">
    <source>
        <dbReference type="SAM" id="MobiDB-lite"/>
    </source>
</evidence>
<dbReference type="RefSeq" id="WP_021761121.1">
    <property type="nucleotide sequence ID" value="NC_022444.1"/>
</dbReference>
<dbReference type="AlphaFoldDB" id="T2GC46"/>
<reference evidence="3" key="2">
    <citation type="submission" date="2013-07" db="EMBL/GenBank/DDBJ databases">
        <authorList>
            <person name="Morais-Silva F.O."/>
            <person name="Rezende A.M."/>
            <person name="Pimentel C."/>
            <person name="Resende D.M."/>
            <person name="Santos C.I."/>
            <person name="Clemente C."/>
            <person name="de Oliveira L.M."/>
            <person name="da Silva S.M."/>
            <person name="Costa D.A."/>
            <person name="Varela-Raposo A."/>
            <person name="Horacio E.C.A."/>
            <person name="Matos M."/>
            <person name="Flores O."/>
            <person name="Ruiz J.C."/>
            <person name="Rodrigues-Pousada C."/>
        </authorList>
    </citation>
    <scope>NUCLEOTIDE SEQUENCE [LARGE SCALE GENOMIC DNA]</scope>
    <source>
        <strain evidence="3">ATCC 19364 / DSM 1382 / NCIMB 9332 / VKM B-1759</strain>
    </source>
</reference>
<proteinExistence type="predicted"/>
<dbReference type="STRING" id="1121448.DGI_2389"/>
<name>T2GC46_MEGG1</name>
<dbReference type="Proteomes" id="UP000016587">
    <property type="component" value="Chromosome"/>
</dbReference>
<accession>T2GC46</accession>
<evidence type="ECO:0000313" key="2">
    <source>
        <dbReference type="EMBL" id="AGW14140.1"/>
    </source>
</evidence>
<reference evidence="2 3" key="1">
    <citation type="journal article" date="2013" name="J. Bacteriol.">
        <title>Roles of HynAB and Ech, the only two hydrogenases found in the model sulfate reducer Desulfovibrio gigas.</title>
        <authorList>
            <person name="Morais-Silva F.O."/>
            <person name="Santos C.I."/>
            <person name="Rodrigues R."/>
            <person name="Pereira I.A."/>
            <person name="Rodrigues-Pousada C."/>
        </authorList>
    </citation>
    <scope>NUCLEOTIDE SEQUENCE [LARGE SCALE GENOMIC DNA]</scope>
    <source>
        <strain evidence="3">ATCC 19364 / DSM 1382 / NCIMB 9332 / VKM B-1759</strain>
    </source>
</reference>
<dbReference type="KEGG" id="dgg:DGI_2389"/>
<evidence type="ECO:0000313" key="3">
    <source>
        <dbReference type="Proteomes" id="UP000016587"/>
    </source>
</evidence>
<dbReference type="HOGENOM" id="CLU_2715777_0_0_7"/>
<keyword evidence="3" id="KW-1185">Reference proteome</keyword>
<protein>
    <submittedName>
        <fullName evidence="2">Uncharacterized protein</fullName>
    </submittedName>
</protein>
<gene>
    <name evidence="2" type="ORF">DGI_2389</name>
</gene>
<feature type="region of interest" description="Disordered" evidence="1">
    <location>
        <begin position="53"/>
        <end position="72"/>
    </location>
</feature>
<sequence>MATIIVCDQTDNAFWRFLTDACRHAANAEHTSAIFRSDVAALRQELAELRQELRASREANPAGIHPSSTGRP</sequence>